<feature type="compositionally biased region" description="Basic residues" evidence="1">
    <location>
        <begin position="1"/>
        <end position="11"/>
    </location>
</feature>
<feature type="non-terminal residue" evidence="2">
    <location>
        <position position="1"/>
    </location>
</feature>
<proteinExistence type="predicted"/>
<dbReference type="GO" id="GO:0005840">
    <property type="term" value="C:ribosome"/>
    <property type="evidence" value="ECO:0007669"/>
    <property type="project" value="UniProtKB-KW"/>
</dbReference>
<feature type="non-terminal residue" evidence="2">
    <location>
        <position position="67"/>
    </location>
</feature>
<sequence>GEDRRPKGRGRRPAERSAVRAQARTVQPPLPGGDQPAREAVARSGSPPHDRADQDTSNAAFARDGTV</sequence>
<organism evidence="2">
    <name type="scientific">uncultured Sphingomonadaceae bacterium</name>
    <dbReference type="NCBI Taxonomy" id="169976"/>
    <lineage>
        <taxon>Bacteria</taxon>
        <taxon>Pseudomonadati</taxon>
        <taxon>Pseudomonadota</taxon>
        <taxon>Alphaproteobacteria</taxon>
        <taxon>Sphingomonadales</taxon>
        <taxon>Sphingomonadaceae</taxon>
        <taxon>environmental samples</taxon>
    </lineage>
</organism>
<keyword evidence="2" id="KW-0689">Ribosomal protein</keyword>
<reference evidence="2" key="1">
    <citation type="submission" date="2020-02" db="EMBL/GenBank/DDBJ databases">
        <authorList>
            <person name="Meier V. D."/>
        </authorList>
    </citation>
    <scope>NUCLEOTIDE SEQUENCE</scope>
    <source>
        <strain evidence="2">AVDCRST_MAG91</strain>
    </source>
</reference>
<accession>A0A6J4SHB6</accession>
<dbReference type="EMBL" id="CADCVX010000159">
    <property type="protein sequence ID" value="CAA9493584.1"/>
    <property type="molecule type" value="Genomic_DNA"/>
</dbReference>
<feature type="region of interest" description="Disordered" evidence="1">
    <location>
        <begin position="1"/>
        <end position="67"/>
    </location>
</feature>
<evidence type="ECO:0000313" key="2">
    <source>
        <dbReference type="EMBL" id="CAA9493584.1"/>
    </source>
</evidence>
<dbReference type="AlphaFoldDB" id="A0A6J4SHB6"/>
<evidence type="ECO:0000256" key="1">
    <source>
        <dbReference type="SAM" id="MobiDB-lite"/>
    </source>
</evidence>
<name>A0A6J4SHB6_9SPHN</name>
<keyword evidence="2" id="KW-0687">Ribonucleoprotein</keyword>
<gene>
    <name evidence="2" type="ORF">AVDCRST_MAG91-675</name>
</gene>
<protein>
    <submittedName>
        <fullName evidence="2">LSU ribosomal protein L29p (L35e)</fullName>
    </submittedName>
</protein>